<keyword evidence="3" id="KW-1185">Reference proteome</keyword>
<feature type="domain" description="DUF4708" evidence="1">
    <location>
        <begin position="437"/>
        <end position="603"/>
    </location>
</feature>
<dbReference type="Pfam" id="PF15813">
    <property type="entry name" value="DUF4708"/>
    <property type="match status" value="3"/>
</dbReference>
<accession>A0A195BRR6</accession>
<dbReference type="PANTHER" id="PTHR28495:SF1">
    <property type="entry name" value="GENE, 17266-RELATED"/>
    <property type="match status" value="1"/>
</dbReference>
<name>A0A195BRR6_9HYME</name>
<sequence>MVSTGKIFNVTIPPKDDLCCIICKIINSENDSLIYSNYCRNKLKCGQFLRETPQAMAAPISNRKLLELGNSLYVIVTKDFLENYTFRDHCDALNIQIMDLLNPFPNYIYKMCLLYTVEHRLAPQWNKVGLYLVEGQDFLSSTGSVNAIMLNIKNICDNSAQFHVEAINLKIPFLRLNTIYSSQHNSQPPVRVLPSLKMATVLSISKEIKEKHLFKNYEDMRTYWKNMHGYILPDHKEELLFYSIEFFYFKSCVYLYPETCLTSGPLKILPPTMDPVSRIYKFAGDLRGRVTKLCGYQLDVCPENTYQAAVLACTPMLTKVDKFSIRDTGYDTLSRRFSNKTPSRTFDSCDIPTKRSRLSLPRINNSLTCKTEIDDFDFGIEPTCSTSKFNKFLKTAGNIATISCDADSVMASKPIMEKNEEKSYYFKQEESKSENKVLVMDPLNPRPDIYKMCLRYTVEHRLAPQWNKVGSYLVEGQDFLSSTGSVNAIKLNIEYSQAKFQVETVNLKIPFLRLNTLQHASIDSVYILPSLKEGTVLSESKEIQEKHLFKNYEDMRTYWKNMHNYILPDHEKGLLYYEIQFDYIKEGKRCFSVRSYPETCLTIERLNISPCDPIFTIDTFEEDLRKRVRELCGQQLNVIREEVRTLHILSTFIFIFNKFFN</sequence>
<reference evidence="2 3" key="1">
    <citation type="submission" date="2015-09" db="EMBL/GenBank/DDBJ databases">
        <title>Atta colombica WGS genome.</title>
        <authorList>
            <person name="Nygaard S."/>
            <person name="Hu H."/>
            <person name="Boomsma J."/>
            <person name="Zhang G."/>
        </authorList>
    </citation>
    <scope>NUCLEOTIDE SEQUENCE [LARGE SCALE GENOMIC DNA]</scope>
    <source>
        <strain evidence="2">Treedump-2</strain>
        <tissue evidence="2">Whole body</tissue>
    </source>
</reference>
<gene>
    <name evidence="2" type="ORF">ALC53_02034</name>
</gene>
<organism evidence="2 3">
    <name type="scientific">Atta colombica</name>
    <dbReference type="NCBI Taxonomy" id="520822"/>
    <lineage>
        <taxon>Eukaryota</taxon>
        <taxon>Metazoa</taxon>
        <taxon>Ecdysozoa</taxon>
        <taxon>Arthropoda</taxon>
        <taxon>Hexapoda</taxon>
        <taxon>Insecta</taxon>
        <taxon>Pterygota</taxon>
        <taxon>Neoptera</taxon>
        <taxon>Endopterygota</taxon>
        <taxon>Hymenoptera</taxon>
        <taxon>Apocrita</taxon>
        <taxon>Aculeata</taxon>
        <taxon>Formicoidea</taxon>
        <taxon>Formicidae</taxon>
        <taxon>Myrmicinae</taxon>
        <taxon>Atta</taxon>
    </lineage>
</organism>
<dbReference type="PANTHER" id="PTHR28495">
    <property type="entry name" value="HYPOTHETICAL PROTEIN LOC100359752"/>
    <property type="match status" value="1"/>
</dbReference>
<evidence type="ECO:0000313" key="3">
    <source>
        <dbReference type="Proteomes" id="UP000078540"/>
    </source>
</evidence>
<protein>
    <recommendedName>
        <fullName evidence="1">DUF4708 domain-containing protein</fullName>
    </recommendedName>
</protein>
<dbReference type="STRING" id="520822.A0A195BRR6"/>
<dbReference type="InterPro" id="IPR031643">
    <property type="entry name" value="DUF4708"/>
</dbReference>
<proteinExistence type="predicted"/>
<evidence type="ECO:0000259" key="1">
    <source>
        <dbReference type="Pfam" id="PF15813"/>
    </source>
</evidence>
<feature type="domain" description="DUF4708" evidence="1">
    <location>
        <begin position="7"/>
        <end position="180"/>
    </location>
</feature>
<dbReference type="AlphaFoldDB" id="A0A195BRR6"/>
<feature type="domain" description="DUF4708" evidence="1">
    <location>
        <begin position="187"/>
        <end position="270"/>
    </location>
</feature>
<evidence type="ECO:0000313" key="2">
    <source>
        <dbReference type="EMBL" id="KYM89722.1"/>
    </source>
</evidence>
<dbReference type="EMBL" id="KQ976417">
    <property type="protein sequence ID" value="KYM89722.1"/>
    <property type="molecule type" value="Genomic_DNA"/>
</dbReference>
<dbReference type="Proteomes" id="UP000078540">
    <property type="component" value="Unassembled WGS sequence"/>
</dbReference>